<dbReference type="InterPro" id="IPR043129">
    <property type="entry name" value="ATPase_NBD"/>
</dbReference>
<dbReference type="PANTHER" id="PTHR19375">
    <property type="entry name" value="HEAT SHOCK PROTEIN 70KDA"/>
    <property type="match status" value="1"/>
</dbReference>
<dbReference type="SUPFAM" id="SSF100920">
    <property type="entry name" value="Heat shock protein 70kD (HSP70), peptide-binding domain"/>
    <property type="match status" value="1"/>
</dbReference>
<dbReference type="FunFam" id="3.90.640.10:FF:000003">
    <property type="entry name" value="Molecular chaperone DnaK"/>
    <property type="match status" value="1"/>
</dbReference>
<proteinExistence type="inferred from homology"/>
<gene>
    <name evidence="5" type="ORF">MW046_01280</name>
</gene>
<feature type="region of interest" description="Disordered" evidence="4">
    <location>
        <begin position="432"/>
        <end position="471"/>
    </location>
</feature>
<dbReference type="AlphaFoldDB" id="A0A8U0A2L3"/>
<evidence type="ECO:0000256" key="2">
    <source>
        <dbReference type="ARBA" id="ARBA00022840"/>
    </source>
</evidence>
<evidence type="ECO:0000313" key="6">
    <source>
        <dbReference type="Proteomes" id="UP000831768"/>
    </source>
</evidence>
<keyword evidence="1 3" id="KW-0547">Nucleotide-binding</keyword>
<dbReference type="GO" id="GO:0140662">
    <property type="term" value="F:ATP-dependent protein folding chaperone"/>
    <property type="evidence" value="ECO:0007669"/>
    <property type="project" value="InterPro"/>
</dbReference>
<dbReference type="InterPro" id="IPR013126">
    <property type="entry name" value="Hsp_70_fam"/>
</dbReference>
<dbReference type="EMBL" id="CP096019">
    <property type="protein sequence ID" value="UPM43096.1"/>
    <property type="molecule type" value="Genomic_DNA"/>
</dbReference>
<dbReference type="GO" id="GO:0005524">
    <property type="term" value="F:ATP binding"/>
    <property type="evidence" value="ECO:0007669"/>
    <property type="project" value="UniProtKB-KW"/>
</dbReference>
<dbReference type="InterPro" id="IPR029047">
    <property type="entry name" value="HSP70_peptide-bd_sf"/>
</dbReference>
<dbReference type="GeneID" id="71926637"/>
<dbReference type="InterPro" id="IPR018181">
    <property type="entry name" value="Heat_shock_70_CS"/>
</dbReference>
<keyword evidence="6" id="KW-1185">Reference proteome</keyword>
<name>A0A8U0A2L3_9EURY</name>
<dbReference type="RefSeq" id="WP_247993766.1">
    <property type="nucleotide sequence ID" value="NZ_CP096019.1"/>
</dbReference>
<accession>A0A8U0A2L3</accession>
<evidence type="ECO:0000256" key="4">
    <source>
        <dbReference type="SAM" id="MobiDB-lite"/>
    </source>
</evidence>
<reference evidence="5" key="1">
    <citation type="submission" date="2022-04" db="EMBL/GenBank/DDBJ databases">
        <title>Halocatena sp. nov., isolated from a salt lake.</title>
        <authorList>
            <person name="Cui H.-L."/>
        </authorList>
    </citation>
    <scope>NUCLEOTIDE SEQUENCE</scope>
    <source>
        <strain evidence="5">AD-1</strain>
    </source>
</reference>
<dbReference type="SUPFAM" id="SSF53067">
    <property type="entry name" value="Actin-like ATPase domain"/>
    <property type="match status" value="2"/>
</dbReference>
<keyword evidence="2 3" id="KW-0067">ATP-binding</keyword>
<protein>
    <submittedName>
        <fullName evidence="5">Hsp70 family protein</fullName>
    </submittedName>
</protein>
<dbReference type="Proteomes" id="UP000831768">
    <property type="component" value="Chromosome"/>
</dbReference>
<dbReference type="PROSITE" id="PS01036">
    <property type="entry name" value="HSP70_3"/>
    <property type="match status" value="1"/>
</dbReference>
<evidence type="ECO:0000256" key="1">
    <source>
        <dbReference type="ARBA" id="ARBA00022741"/>
    </source>
</evidence>
<evidence type="ECO:0000256" key="3">
    <source>
        <dbReference type="RuleBase" id="RU003322"/>
    </source>
</evidence>
<dbReference type="KEGG" id="haad:MW046_01280"/>
<dbReference type="PRINTS" id="PR00301">
    <property type="entry name" value="HEATSHOCK70"/>
</dbReference>
<comment type="similarity">
    <text evidence="3">Belongs to the heat shock protein 70 family.</text>
</comment>
<dbReference type="Gene3D" id="3.30.420.40">
    <property type="match status" value="2"/>
</dbReference>
<dbReference type="Gene3D" id="2.60.34.10">
    <property type="entry name" value="Substrate Binding Domain Of DNAk, Chain A, domain 1"/>
    <property type="match status" value="1"/>
</dbReference>
<sequence length="545" mass="60165">MRTPNVGIDIGTTTSVLATVGDGTTVPTGEWVCIPTVISFEGEHAIVGESARDRAVRTPIRTVRSFTSLLGTGERVSIVVDGQTREYTPEELTALVLTKLQRTAHATIEELSSFDRVVVTVPTTFTARQRRALCQACEIAGIDVARLMTGPTAAALTHGIQTETEGTILVYDLGGGGFDAALIDITEGVFDVLGTRGDQWLGGAAFDATIVEWLDLHLERKYDIHLEDDPVATERLFMAARTAKRELGTHTSTTITATIEHEGRRYEIRQPLHRNQLERRTRDLVSRTISVCEELLDATGRRERHLDGLLFVGGVTDLPFVRERITDRFERVENWQDASEAIALGGAMRAAIVDTTGSPTSTASMGFSPTETVVLDAAPHSLRLKPRSGITDRLVSTNTTLPQRATAVFTTTTDRQQYLVVPVYYDHVIKTSREKRNHQTEPSQSTDRTTTDRSMDDTATTTSERADDRQATHRLLDAFRIGPLRPRHAGDPSIEVTFEFDPDGIVHAHAIDLDAERDGTLETRAVYRHTETKIGTMKQELPTVR</sequence>
<dbReference type="Pfam" id="PF00012">
    <property type="entry name" value="HSP70"/>
    <property type="match status" value="2"/>
</dbReference>
<organism evidence="5 6">
    <name type="scientific">Halocatena salina</name>
    <dbReference type="NCBI Taxonomy" id="2934340"/>
    <lineage>
        <taxon>Archaea</taxon>
        <taxon>Methanobacteriati</taxon>
        <taxon>Methanobacteriota</taxon>
        <taxon>Stenosarchaea group</taxon>
        <taxon>Halobacteria</taxon>
        <taxon>Halobacteriales</taxon>
        <taxon>Natronomonadaceae</taxon>
        <taxon>Halocatena</taxon>
    </lineage>
</organism>
<evidence type="ECO:0000313" key="5">
    <source>
        <dbReference type="EMBL" id="UPM43096.1"/>
    </source>
</evidence>
<dbReference type="Gene3D" id="3.90.640.10">
    <property type="entry name" value="Actin, Chain A, domain 4"/>
    <property type="match status" value="1"/>
</dbReference>